<dbReference type="RefSeq" id="WP_109615979.1">
    <property type="nucleotide sequence ID" value="NZ_QGDO01000001.1"/>
</dbReference>
<evidence type="ECO:0000256" key="5">
    <source>
        <dbReference type="PROSITE-ProRule" id="PRU00277"/>
    </source>
</evidence>
<evidence type="ECO:0000259" key="8">
    <source>
        <dbReference type="PROSITE" id="PS50059"/>
    </source>
</evidence>
<accession>A0A315ZH75</accession>
<sequence length="226" mass="25295">MRAFILLLFISQLSFFSVYAQCEDCAPTTEDIDYCFTDARFGIRCAQFIEKSDYFIFSTKKSKSYKLPIIKEGENHVDYLLTQITEKTAKLSAIDVLFLEVALETWNVEKTKIGFDFTDSGLGIKILEQGNGDIPAKGDEIVVHYKGMLENGEVFDSSYDRGTPLTFPIGVGRVIDGWDEGLTSIPVGTKAILRIPPEIGYGERSIGRIPANSTLYFEVELIDIVD</sequence>
<dbReference type="AlphaFoldDB" id="A0A315ZH75"/>
<gene>
    <name evidence="9" type="ORF">BC781_101861</name>
</gene>
<keyword evidence="3 5" id="KW-0697">Rotamase</keyword>
<protein>
    <recommendedName>
        <fullName evidence="6">Peptidyl-prolyl cis-trans isomerase</fullName>
        <ecNumber evidence="6">5.2.1.8</ecNumber>
    </recommendedName>
</protein>
<feature type="domain" description="PPIase FKBP-type" evidence="8">
    <location>
        <begin position="138"/>
        <end position="225"/>
    </location>
</feature>
<evidence type="ECO:0000256" key="4">
    <source>
        <dbReference type="ARBA" id="ARBA00023235"/>
    </source>
</evidence>
<comment type="caution">
    <text evidence="9">The sequence shown here is derived from an EMBL/GenBank/DDBJ whole genome shotgun (WGS) entry which is preliminary data.</text>
</comment>
<evidence type="ECO:0000256" key="1">
    <source>
        <dbReference type="ARBA" id="ARBA00000971"/>
    </source>
</evidence>
<evidence type="ECO:0000256" key="7">
    <source>
        <dbReference type="SAM" id="SignalP"/>
    </source>
</evidence>
<dbReference type="Proteomes" id="UP000245535">
    <property type="component" value="Unassembled WGS sequence"/>
</dbReference>
<keyword evidence="10" id="KW-1185">Reference proteome</keyword>
<dbReference type="InterPro" id="IPR001179">
    <property type="entry name" value="PPIase_FKBP_dom"/>
</dbReference>
<evidence type="ECO:0000256" key="6">
    <source>
        <dbReference type="RuleBase" id="RU003915"/>
    </source>
</evidence>
<keyword evidence="7" id="KW-0732">Signal</keyword>
<dbReference type="SUPFAM" id="SSF54534">
    <property type="entry name" value="FKBP-like"/>
    <property type="match status" value="1"/>
</dbReference>
<name>A0A315ZH75_SEDFL</name>
<evidence type="ECO:0000256" key="2">
    <source>
        <dbReference type="ARBA" id="ARBA00006577"/>
    </source>
</evidence>
<dbReference type="PANTHER" id="PTHR43811:SF19">
    <property type="entry name" value="39 KDA FK506-BINDING NUCLEAR PROTEIN"/>
    <property type="match status" value="1"/>
</dbReference>
<dbReference type="FunFam" id="3.10.50.40:FF:000006">
    <property type="entry name" value="Peptidyl-prolyl cis-trans isomerase"/>
    <property type="match status" value="1"/>
</dbReference>
<dbReference type="PANTHER" id="PTHR43811">
    <property type="entry name" value="FKBP-TYPE PEPTIDYL-PROLYL CIS-TRANS ISOMERASE FKPA"/>
    <property type="match status" value="1"/>
</dbReference>
<dbReference type="Pfam" id="PF00254">
    <property type="entry name" value="FKBP_C"/>
    <property type="match status" value="1"/>
</dbReference>
<comment type="catalytic activity">
    <reaction evidence="1 5 6">
        <text>[protein]-peptidylproline (omega=180) = [protein]-peptidylproline (omega=0)</text>
        <dbReference type="Rhea" id="RHEA:16237"/>
        <dbReference type="Rhea" id="RHEA-COMP:10747"/>
        <dbReference type="Rhea" id="RHEA-COMP:10748"/>
        <dbReference type="ChEBI" id="CHEBI:83833"/>
        <dbReference type="ChEBI" id="CHEBI:83834"/>
        <dbReference type="EC" id="5.2.1.8"/>
    </reaction>
</comment>
<evidence type="ECO:0000313" key="10">
    <source>
        <dbReference type="Proteomes" id="UP000245535"/>
    </source>
</evidence>
<evidence type="ECO:0000256" key="3">
    <source>
        <dbReference type="ARBA" id="ARBA00023110"/>
    </source>
</evidence>
<dbReference type="PROSITE" id="PS50059">
    <property type="entry name" value="FKBP_PPIASE"/>
    <property type="match status" value="1"/>
</dbReference>
<dbReference type="OrthoDB" id="9814548at2"/>
<comment type="similarity">
    <text evidence="2 6">Belongs to the FKBP-type PPIase family.</text>
</comment>
<dbReference type="GO" id="GO:0003755">
    <property type="term" value="F:peptidyl-prolyl cis-trans isomerase activity"/>
    <property type="evidence" value="ECO:0007669"/>
    <property type="project" value="UniProtKB-UniRule"/>
</dbReference>
<dbReference type="InterPro" id="IPR046357">
    <property type="entry name" value="PPIase_dom_sf"/>
</dbReference>
<dbReference type="EC" id="5.2.1.8" evidence="6"/>
<feature type="chain" id="PRO_5016402940" description="Peptidyl-prolyl cis-trans isomerase" evidence="7">
    <location>
        <begin position="21"/>
        <end position="226"/>
    </location>
</feature>
<keyword evidence="4 5" id="KW-0413">Isomerase</keyword>
<dbReference type="Gene3D" id="3.10.50.40">
    <property type="match status" value="1"/>
</dbReference>
<feature type="signal peptide" evidence="7">
    <location>
        <begin position="1"/>
        <end position="20"/>
    </location>
</feature>
<proteinExistence type="inferred from homology"/>
<reference evidence="9 10" key="1">
    <citation type="submission" date="2018-03" db="EMBL/GenBank/DDBJ databases">
        <title>Genomic Encyclopedia of Archaeal and Bacterial Type Strains, Phase II (KMG-II): from individual species to whole genera.</title>
        <authorList>
            <person name="Goeker M."/>
        </authorList>
    </citation>
    <scope>NUCLEOTIDE SEQUENCE [LARGE SCALE GENOMIC DNA]</scope>
    <source>
        <strain evidence="9 10">DSM 28229</strain>
    </source>
</reference>
<organism evidence="9 10">
    <name type="scientific">Sediminitomix flava</name>
    <dbReference type="NCBI Taxonomy" id="379075"/>
    <lineage>
        <taxon>Bacteria</taxon>
        <taxon>Pseudomonadati</taxon>
        <taxon>Bacteroidota</taxon>
        <taxon>Cytophagia</taxon>
        <taxon>Cytophagales</taxon>
        <taxon>Flammeovirgaceae</taxon>
        <taxon>Sediminitomix</taxon>
    </lineage>
</organism>
<dbReference type="EMBL" id="QGDO01000001">
    <property type="protein sequence ID" value="PWJ44490.1"/>
    <property type="molecule type" value="Genomic_DNA"/>
</dbReference>
<evidence type="ECO:0000313" key="9">
    <source>
        <dbReference type="EMBL" id="PWJ44490.1"/>
    </source>
</evidence>